<feature type="signal peptide" evidence="2">
    <location>
        <begin position="1"/>
        <end position="23"/>
    </location>
</feature>
<dbReference type="AlphaFoldDB" id="A0A0U1HPX4"/>
<evidence type="ECO:0000313" key="3">
    <source>
        <dbReference type="EMBL" id="CQI88572.1"/>
    </source>
</evidence>
<feature type="coiled-coil region" evidence="1">
    <location>
        <begin position="55"/>
        <end position="110"/>
    </location>
</feature>
<name>A0A0U1HPX4_YERRO</name>
<evidence type="ECO:0008006" key="5">
    <source>
        <dbReference type="Google" id="ProtNLM"/>
    </source>
</evidence>
<keyword evidence="1" id="KW-0175">Coiled coil</keyword>
<evidence type="ECO:0000313" key="4">
    <source>
        <dbReference type="Proteomes" id="UP000042054"/>
    </source>
</evidence>
<protein>
    <recommendedName>
        <fullName evidence="5">Periplasmic protein</fullName>
    </recommendedName>
</protein>
<dbReference type="EMBL" id="CTKE01000004">
    <property type="protein sequence ID" value="CQI88572.1"/>
    <property type="molecule type" value="Genomic_DNA"/>
</dbReference>
<gene>
    <name evidence="3" type="ORF">ERS008555_00918</name>
</gene>
<proteinExistence type="predicted"/>
<feature type="chain" id="PRO_5006709308" description="Periplasmic protein" evidence="2">
    <location>
        <begin position="24"/>
        <end position="112"/>
    </location>
</feature>
<dbReference type="RefSeq" id="WP_049616367.1">
    <property type="nucleotide sequence ID" value="NZ_CABIHO010000098.1"/>
</dbReference>
<evidence type="ECO:0000256" key="1">
    <source>
        <dbReference type="SAM" id="Coils"/>
    </source>
</evidence>
<sequence length="112" mass="12865">MKKTLISSATVYFLLFTSYALQAEQLSYSYKDGPVVAHDNLSGNQFYGDMTLGQLKKNNQLLLELEKDVETLSQQNARYKDQIIELERNQSSLEKTVSTLEQNVKNLQDKIR</sequence>
<evidence type="ECO:0000256" key="2">
    <source>
        <dbReference type="SAM" id="SignalP"/>
    </source>
</evidence>
<organism evidence="3 4">
    <name type="scientific">Yersinia rohdei</name>
    <dbReference type="NCBI Taxonomy" id="29485"/>
    <lineage>
        <taxon>Bacteria</taxon>
        <taxon>Pseudomonadati</taxon>
        <taxon>Pseudomonadota</taxon>
        <taxon>Gammaproteobacteria</taxon>
        <taxon>Enterobacterales</taxon>
        <taxon>Yersiniaceae</taxon>
        <taxon>Yersinia</taxon>
    </lineage>
</organism>
<dbReference type="Gene3D" id="1.20.5.340">
    <property type="match status" value="1"/>
</dbReference>
<keyword evidence="2" id="KW-0732">Signal</keyword>
<dbReference type="Proteomes" id="UP000042054">
    <property type="component" value="Unassembled WGS sequence"/>
</dbReference>
<reference evidence="3 4" key="1">
    <citation type="submission" date="2015-03" db="EMBL/GenBank/DDBJ databases">
        <authorList>
            <person name="Murphy D."/>
        </authorList>
    </citation>
    <scope>NUCLEOTIDE SEQUENCE [LARGE SCALE GENOMIC DNA]</scope>
    <source>
        <strain evidence="3 4">68/02</strain>
    </source>
</reference>
<accession>A0A0U1HPX4</accession>